<dbReference type="GO" id="GO:0005852">
    <property type="term" value="C:eukaryotic translation initiation factor 3 complex"/>
    <property type="evidence" value="ECO:0007669"/>
    <property type="project" value="UniProtKB-UniRule"/>
</dbReference>
<keyword evidence="13" id="KW-1185">Reference proteome</keyword>
<organism evidence="12 13">
    <name type="scientific">Meloidogyne graminicola</name>
    <dbReference type="NCBI Taxonomy" id="189291"/>
    <lineage>
        <taxon>Eukaryota</taxon>
        <taxon>Metazoa</taxon>
        <taxon>Ecdysozoa</taxon>
        <taxon>Nematoda</taxon>
        <taxon>Chromadorea</taxon>
        <taxon>Rhabditida</taxon>
        <taxon>Tylenchina</taxon>
        <taxon>Tylenchomorpha</taxon>
        <taxon>Tylenchoidea</taxon>
        <taxon>Meloidogynidae</taxon>
        <taxon>Meloidogyninae</taxon>
        <taxon>Meloidogyne</taxon>
    </lineage>
</organism>
<dbReference type="Gene3D" id="3.30.70.330">
    <property type="match status" value="1"/>
</dbReference>
<accession>A0A8T0A2V6</accession>
<feature type="compositionally biased region" description="Basic residues" evidence="9">
    <location>
        <begin position="258"/>
        <end position="268"/>
    </location>
</feature>
<dbReference type="SUPFAM" id="SSF54928">
    <property type="entry name" value="RNA-binding domain, RBD"/>
    <property type="match status" value="1"/>
</dbReference>
<keyword evidence="6" id="KW-0539">Nucleus</keyword>
<dbReference type="InterPro" id="IPR023780">
    <property type="entry name" value="Chromo_domain"/>
</dbReference>
<reference evidence="12" key="1">
    <citation type="journal article" date="2020" name="Ecol. Evol.">
        <title>Genome structure and content of the rice root-knot nematode (Meloidogyne graminicola).</title>
        <authorList>
            <person name="Phan N.T."/>
            <person name="Danchin E.G.J."/>
            <person name="Klopp C."/>
            <person name="Perfus-Barbeoch L."/>
            <person name="Kozlowski D.K."/>
            <person name="Koutsovoulos G.D."/>
            <person name="Lopez-Roques C."/>
            <person name="Bouchez O."/>
            <person name="Zahm M."/>
            <person name="Besnard G."/>
            <person name="Bellafiore S."/>
        </authorList>
    </citation>
    <scope>NUCLEOTIDE SEQUENCE</scope>
    <source>
        <strain evidence="12">VN-18</strain>
    </source>
</reference>
<dbReference type="InterPro" id="IPR000953">
    <property type="entry name" value="Chromo/chromo_shadow_dom"/>
</dbReference>
<evidence type="ECO:0000256" key="8">
    <source>
        <dbReference type="PROSITE-ProRule" id="PRU00176"/>
    </source>
</evidence>
<dbReference type="Pfam" id="PF00385">
    <property type="entry name" value="Chromo"/>
    <property type="match status" value="1"/>
</dbReference>
<evidence type="ECO:0000256" key="6">
    <source>
        <dbReference type="ARBA" id="ARBA00023242"/>
    </source>
</evidence>
<sequence length="599" mass="68705">MIIKKRYMEGIVNRWKRYLNYHGMLNRMRLLLIRHYKIELWSDQDFCKNYLQLYESFRFFRSMANRDHKGDSIIDDINQQEEAYPLYRFFNVDYDLRDRLLYALEGTDWISKDDDEEELTAKSTSETTAKSVGVSSEEVIDGVKKRHNNNETVTARDEDSQKSMENNSITRDSTTPSESSSDTPGTSNQIDGEDNVFPVERIIGKRIFDGVVQYKIKWKGYDDPEDDTWEDIDNVHCTDLVKEYENEHKNDKVEHLSTKTKVKRGQKRKASDGLTNGFSSTKAVESPRQIPLVEKESYFLDEEDTTVDAILGSNTISEISWVDAVDQEHSLRETKRTEIMKDGLKIVTDFVENEENGVMKKSKVVTTYKVVTKKVPRVVAERKKWQKFGQSKDDGPGPNINTTYVGAEVEIQFLHNRFGETDELIMDEKGGQATKGMHCRLCKSDEHWSTHCPYKEHFKGYDDEDTTEKSAGTKPGGAPSQLSRGTYVPPSLRNVGPGGVRPSIGGTERPSDETTVRITNLPEDSDTLEDDLRSMFSKAGRIMRSYVAKDKITNKPKGFAFITFHSRSEAERAIQTFNGEKFEHLILKVEWTKPSTNNN</sequence>
<dbReference type="GO" id="GO:0005634">
    <property type="term" value="C:nucleus"/>
    <property type="evidence" value="ECO:0007669"/>
    <property type="project" value="UniProtKB-SubCell"/>
</dbReference>
<dbReference type="CDD" id="cd12408">
    <property type="entry name" value="RRM_eIF3G_like"/>
    <property type="match status" value="1"/>
</dbReference>
<dbReference type="EMBL" id="JABEBT010000001">
    <property type="protein sequence ID" value="KAF7640177.1"/>
    <property type="molecule type" value="Genomic_DNA"/>
</dbReference>
<evidence type="ECO:0000256" key="1">
    <source>
        <dbReference type="ARBA" id="ARBA00004123"/>
    </source>
</evidence>
<dbReference type="PROSITE" id="PS50013">
    <property type="entry name" value="CHROMO_2"/>
    <property type="match status" value="1"/>
</dbReference>
<dbReference type="Gene3D" id="2.40.50.40">
    <property type="match status" value="1"/>
</dbReference>
<evidence type="ECO:0000256" key="7">
    <source>
        <dbReference type="HAMAP-Rule" id="MF_03006"/>
    </source>
</evidence>
<keyword evidence="5 7" id="KW-0648">Protein biosynthesis</keyword>
<dbReference type="GO" id="GO:0016282">
    <property type="term" value="C:eukaryotic 43S preinitiation complex"/>
    <property type="evidence" value="ECO:0007669"/>
    <property type="project" value="UniProtKB-UniRule"/>
</dbReference>
<dbReference type="Pfam" id="PF12353">
    <property type="entry name" value="eIF3g"/>
    <property type="match status" value="1"/>
</dbReference>
<dbReference type="InterPro" id="IPR035979">
    <property type="entry name" value="RBD_domain_sf"/>
</dbReference>
<dbReference type="InterPro" id="IPR016197">
    <property type="entry name" value="Chromo-like_dom_sf"/>
</dbReference>
<feature type="compositionally biased region" description="Low complexity" evidence="9">
    <location>
        <begin position="121"/>
        <end position="131"/>
    </location>
</feature>
<dbReference type="OrthoDB" id="2011769at2759"/>
<evidence type="ECO:0000259" key="10">
    <source>
        <dbReference type="PROSITE" id="PS50013"/>
    </source>
</evidence>
<dbReference type="InterPro" id="IPR017334">
    <property type="entry name" value="eIF3_g"/>
</dbReference>
<comment type="subcellular location">
    <subcellularLocation>
        <location evidence="7">Cytoplasm</location>
    </subcellularLocation>
    <subcellularLocation>
        <location evidence="1">Nucleus</location>
    </subcellularLocation>
</comment>
<evidence type="ECO:0000256" key="4">
    <source>
        <dbReference type="ARBA" id="ARBA00022884"/>
    </source>
</evidence>
<proteinExistence type="inferred from homology"/>
<dbReference type="PROSITE" id="PS00598">
    <property type="entry name" value="CHROMO_1"/>
    <property type="match status" value="1"/>
</dbReference>
<dbReference type="PANTHER" id="PTHR10352">
    <property type="entry name" value="EUKARYOTIC TRANSLATION INITIATION FACTOR 3 SUBUNIT G"/>
    <property type="match status" value="1"/>
</dbReference>
<feature type="compositionally biased region" description="Low complexity" evidence="9">
    <location>
        <begin position="170"/>
        <end position="187"/>
    </location>
</feature>
<dbReference type="InterPro" id="IPR000504">
    <property type="entry name" value="RRM_dom"/>
</dbReference>
<evidence type="ECO:0000313" key="13">
    <source>
        <dbReference type="Proteomes" id="UP000605970"/>
    </source>
</evidence>
<dbReference type="SMART" id="SM00298">
    <property type="entry name" value="CHROMO"/>
    <property type="match status" value="1"/>
</dbReference>
<dbReference type="CDD" id="cd00024">
    <property type="entry name" value="CD_CSD"/>
    <property type="match status" value="1"/>
</dbReference>
<evidence type="ECO:0000256" key="5">
    <source>
        <dbReference type="ARBA" id="ARBA00022917"/>
    </source>
</evidence>
<dbReference type="Proteomes" id="UP000605970">
    <property type="component" value="Unassembled WGS sequence"/>
</dbReference>
<comment type="subunit">
    <text evidence="7">Component of the eukaryotic translation initiation factor 3 (eIF-3) complex.</text>
</comment>
<name>A0A8T0A2V6_9BILA</name>
<evidence type="ECO:0000256" key="9">
    <source>
        <dbReference type="SAM" id="MobiDB-lite"/>
    </source>
</evidence>
<dbReference type="GO" id="GO:0003743">
    <property type="term" value="F:translation initiation factor activity"/>
    <property type="evidence" value="ECO:0007669"/>
    <property type="project" value="UniProtKB-UniRule"/>
</dbReference>
<evidence type="ECO:0000259" key="11">
    <source>
        <dbReference type="PROSITE" id="PS50102"/>
    </source>
</evidence>
<keyword evidence="3 7" id="KW-0396">Initiation factor</keyword>
<dbReference type="CDD" id="cd12933">
    <property type="entry name" value="eIF3G"/>
    <property type="match status" value="1"/>
</dbReference>
<feature type="domain" description="RRM" evidence="11">
    <location>
        <begin position="514"/>
        <end position="594"/>
    </location>
</feature>
<keyword evidence="2 7" id="KW-0963">Cytoplasm</keyword>
<protein>
    <recommendedName>
        <fullName evidence="7">Eukaryotic translation initiation factor 3 subunit G</fullName>
        <shortName evidence="7">eIF3g</shortName>
    </recommendedName>
    <alternativeName>
        <fullName evidence="7">Eukaryotic translation initiation factor 3 RNA-binding subunit</fullName>
        <shortName evidence="7">eIF-3 RNA-binding subunit</shortName>
    </alternativeName>
    <alternativeName>
        <fullName evidence="7">Eukaryotic translation initiation factor 3 subunit 4</fullName>
    </alternativeName>
</protein>
<dbReference type="InterPro" id="IPR012677">
    <property type="entry name" value="Nucleotide-bd_a/b_plait_sf"/>
</dbReference>
<dbReference type="SMART" id="SM00360">
    <property type="entry name" value="RRM"/>
    <property type="match status" value="1"/>
</dbReference>
<comment type="function">
    <text evidence="7">RNA-binding component of the eukaryotic translation initiation factor 3 (eIF-3) complex, which is involved in protein synthesis of a specialized repertoire of mRNAs and, together with other initiation factors, stimulates binding of mRNA and methionyl-tRNAi to the 40S ribosome. The eIF-3 complex specifically targets and initiates translation of a subset of mRNAs involved in cell proliferation. This subunit can bind 18S rRNA.</text>
</comment>
<dbReference type="GO" id="GO:0033290">
    <property type="term" value="C:eukaryotic 48S preinitiation complex"/>
    <property type="evidence" value="ECO:0007669"/>
    <property type="project" value="UniProtKB-UniRule"/>
</dbReference>
<dbReference type="InterPro" id="IPR034240">
    <property type="entry name" value="eIF3G_RRM"/>
</dbReference>
<comment type="caution">
    <text evidence="12">The sequence shown here is derived from an EMBL/GenBank/DDBJ whole genome shotgun (WGS) entry which is preliminary data.</text>
</comment>
<feature type="region of interest" description="Disordered" evidence="9">
    <location>
        <begin position="115"/>
        <end position="194"/>
    </location>
</feature>
<feature type="region of interest" description="Disordered" evidence="9">
    <location>
        <begin position="463"/>
        <end position="512"/>
    </location>
</feature>
<gene>
    <name evidence="12" type="ORF">Mgra_00000002</name>
</gene>
<dbReference type="GO" id="GO:0001732">
    <property type="term" value="P:formation of cytoplasmic translation initiation complex"/>
    <property type="evidence" value="ECO:0007669"/>
    <property type="project" value="UniProtKB-UniRule"/>
</dbReference>
<feature type="region of interest" description="Disordered" evidence="9">
    <location>
        <begin position="257"/>
        <end position="281"/>
    </location>
</feature>
<dbReference type="SUPFAM" id="SSF54160">
    <property type="entry name" value="Chromo domain-like"/>
    <property type="match status" value="1"/>
</dbReference>
<dbReference type="InterPro" id="IPR024675">
    <property type="entry name" value="eIF3g_N"/>
</dbReference>
<dbReference type="GO" id="GO:0003723">
    <property type="term" value="F:RNA binding"/>
    <property type="evidence" value="ECO:0007669"/>
    <property type="project" value="UniProtKB-UniRule"/>
</dbReference>
<keyword evidence="4 8" id="KW-0694">RNA-binding</keyword>
<dbReference type="AlphaFoldDB" id="A0A8T0A2V6"/>
<dbReference type="HAMAP" id="MF_03006">
    <property type="entry name" value="eIF3g"/>
    <property type="match status" value="1"/>
</dbReference>
<dbReference type="InterPro" id="IPR023779">
    <property type="entry name" value="Chromodomain_CS"/>
</dbReference>
<evidence type="ECO:0000256" key="2">
    <source>
        <dbReference type="ARBA" id="ARBA00022490"/>
    </source>
</evidence>
<evidence type="ECO:0000313" key="12">
    <source>
        <dbReference type="EMBL" id="KAF7640177.1"/>
    </source>
</evidence>
<dbReference type="Pfam" id="PF00076">
    <property type="entry name" value="RRM_1"/>
    <property type="match status" value="1"/>
</dbReference>
<comment type="similarity">
    <text evidence="7">Belongs to the eIF-3 subunit G family.</text>
</comment>
<evidence type="ECO:0000256" key="3">
    <source>
        <dbReference type="ARBA" id="ARBA00022540"/>
    </source>
</evidence>
<feature type="domain" description="Chromo" evidence="10">
    <location>
        <begin position="197"/>
        <end position="256"/>
    </location>
</feature>
<dbReference type="PROSITE" id="PS50102">
    <property type="entry name" value="RRM"/>
    <property type="match status" value="1"/>
</dbReference>